<dbReference type="SUPFAM" id="SSF52172">
    <property type="entry name" value="CheY-like"/>
    <property type="match status" value="1"/>
</dbReference>
<evidence type="ECO:0000259" key="7">
    <source>
        <dbReference type="PROSITE" id="PS50110"/>
    </source>
</evidence>
<dbReference type="SMART" id="SM00421">
    <property type="entry name" value="HTH_LUXR"/>
    <property type="match status" value="1"/>
</dbReference>
<evidence type="ECO:0000256" key="4">
    <source>
        <dbReference type="ARBA" id="ARBA00023163"/>
    </source>
</evidence>
<name>A0A1Y2K6L8_9PROT</name>
<dbReference type="InterPro" id="IPR011006">
    <property type="entry name" value="CheY-like_superfamily"/>
</dbReference>
<dbReference type="PRINTS" id="PR00038">
    <property type="entry name" value="HTHLUXR"/>
</dbReference>
<keyword evidence="3" id="KW-0238">DNA-binding</keyword>
<dbReference type="PANTHER" id="PTHR43214:SF41">
    <property type="entry name" value="NITRATE_NITRITE RESPONSE REGULATOR PROTEIN NARP"/>
    <property type="match status" value="1"/>
</dbReference>
<organism evidence="8 9">
    <name type="scientific">Magnetofaba australis IT-1</name>
    <dbReference type="NCBI Taxonomy" id="1434232"/>
    <lineage>
        <taxon>Bacteria</taxon>
        <taxon>Pseudomonadati</taxon>
        <taxon>Pseudomonadota</taxon>
        <taxon>Magnetococcia</taxon>
        <taxon>Magnetococcales</taxon>
        <taxon>Magnetococcaceae</taxon>
        <taxon>Magnetofaba</taxon>
    </lineage>
</organism>
<keyword evidence="4" id="KW-0804">Transcription</keyword>
<evidence type="ECO:0000256" key="2">
    <source>
        <dbReference type="ARBA" id="ARBA00023015"/>
    </source>
</evidence>
<evidence type="ECO:0000256" key="1">
    <source>
        <dbReference type="ARBA" id="ARBA00022553"/>
    </source>
</evidence>
<dbReference type="AlphaFoldDB" id="A0A1Y2K6L8"/>
<accession>A0A1Y2K6L8</accession>
<dbReference type="GO" id="GO:0000160">
    <property type="term" value="P:phosphorelay signal transduction system"/>
    <property type="evidence" value="ECO:0007669"/>
    <property type="project" value="InterPro"/>
</dbReference>
<keyword evidence="9" id="KW-1185">Reference proteome</keyword>
<dbReference type="InterPro" id="IPR039420">
    <property type="entry name" value="WalR-like"/>
</dbReference>
<keyword evidence="2" id="KW-0805">Transcription regulation</keyword>
<sequence>MGESDAVIRLVLADDHGIFRQGLAHLLAGDGRIEIVGDAADGDEALALIRKLQPDVAILDISMPGLDGIEVARRLGDDPELATRVILLTMHIDPTLALEGERAGAMGFVVKDNTFSELADAIDAVVRGEKFYSAAVRERVAELDPGDPVTTALSPREREVLRLVASGLTNKEMAREMEISPKTVDTHRIRLMRKLNVHTTAELVRYAMRLGLVK</sequence>
<evidence type="ECO:0000313" key="8">
    <source>
        <dbReference type="EMBL" id="OSM05193.1"/>
    </source>
</evidence>
<dbReference type="SMART" id="SM00448">
    <property type="entry name" value="REC"/>
    <property type="match status" value="1"/>
</dbReference>
<dbReference type="CDD" id="cd17535">
    <property type="entry name" value="REC_NarL-like"/>
    <property type="match status" value="1"/>
</dbReference>
<gene>
    <name evidence="8" type="ORF">MAIT1_03353</name>
</gene>
<dbReference type="PROSITE" id="PS50110">
    <property type="entry name" value="RESPONSE_REGULATORY"/>
    <property type="match status" value="1"/>
</dbReference>
<dbReference type="CDD" id="cd06170">
    <property type="entry name" value="LuxR_C_like"/>
    <property type="match status" value="1"/>
</dbReference>
<dbReference type="STRING" id="1434232.MAIT1_03353"/>
<dbReference type="InterPro" id="IPR000792">
    <property type="entry name" value="Tscrpt_reg_LuxR_C"/>
</dbReference>
<dbReference type="InterPro" id="IPR001789">
    <property type="entry name" value="Sig_transdc_resp-reg_receiver"/>
</dbReference>
<proteinExistence type="predicted"/>
<evidence type="ECO:0000256" key="5">
    <source>
        <dbReference type="PROSITE-ProRule" id="PRU00169"/>
    </source>
</evidence>
<dbReference type="OrthoDB" id="9814495at2"/>
<dbReference type="Pfam" id="PF00072">
    <property type="entry name" value="Response_reg"/>
    <property type="match status" value="1"/>
</dbReference>
<feature type="domain" description="HTH luxR-type" evidence="6">
    <location>
        <begin position="144"/>
        <end position="211"/>
    </location>
</feature>
<dbReference type="PANTHER" id="PTHR43214">
    <property type="entry name" value="TWO-COMPONENT RESPONSE REGULATOR"/>
    <property type="match status" value="1"/>
</dbReference>
<dbReference type="SUPFAM" id="SSF46894">
    <property type="entry name" value="C-terminal effector domain of the bipartite response regulators"/>
    <property type="match status" value="1"/>
</dbReference>
<dbReference type="Proteomes" id="UP000194003">
    <property type="component" value="Unassembled WGS sequence"/>
</dbReference>
<evidence type="ECO:0000259" key="6">
    <source>
        <dbReference type="PROSITE" id="PS50043"/>
    </source>
</evidence>
<dbReference type="Pfam" id="PF00196">
    <property type="entry name" value="GerE"/>
    <property type="match status" value="1"/>
</dbReference>
<dbReference type="Gene3D" id="3.40.50.2300">
    <property type="match status" value="1"/>
</dbReference>
<evidence type="ECO:0000256" key="3">
    <source>
        <dbReference type="ARBA" id="ARBA00023125"/>
    </source>
</evidence>
<feature type="domain" description="Response regulatory" evidence="7">
    <location>
        <begin position="9"/>
        <end position="126"/>
    </location>
</feature>
<evidence type="ECO:0000313" key="9">
    <source>
        <dbReference type="Proteomes" id="UP000194003"/>
    </source>
</evidence>
<dbReference type="RefSeq" id="WP_085441823.1">
    <property type="nucleotide sequence ID" value="NZ_LVJN01000018.1"/>
</dbReference>
<dbReference type="GO" id="GO:0003677">
    <property type="term" value="F:DNA binding"/>
    <property type="evidence" value="ECO:0007669"/>
    <property type="project" value="UniProtKB-KW"/>
</dbReference>
<protein>
    <submittedName>
        <fullName evidence="8">Putative LuxR family transcriptional regulator</fullName>
    </submittedName>
</protein>
<keyword evidence="1 5" id="KW-0597">Phosphoprotein</keyword>
<dbReference type="InterPro" id="IPR016032">
    <property type="entry name" value="Sig_transdc_resp-reg_C-effctor"/>
</dbReference>
<feature type="modified residue" description="4-aspartylphosphate" evidence="5">
    <location>
        <position position="60"/>
    </location>
</feature>
<dbReference type="EMBL" id="LVJN01000018">
    <property type="protein sequence ID" value="OSM05193.1"/>
    <property type="molecule type" value="Genomic_DNA"/>
</dbReference>
<dbReference type="PROSITE" id="PS50043">
    <property type="entry name" value="HTH_LUXR_2"/>
    <property type="match status" value="1"/>
</dbReference>
<comment type="caution">
    <text evidence="8">The sequence shown here is derived from an EMBL/GenBank/DDBJ whole genome shotgun (WGS) entry which is preliminary data.</text>
</comment>
<dbReference type="InterPro" id="IPR058245">
    <property type="entry name" value="NreC/VraR/RcsB-like_REC"/>
</dbReference>
<reference evidence="8 9" key="1">
    <citation type="journal article" date="2016" name="BMC Genomics">
        <title>Combined genomic and structural analyses of a cultured magnetotactic bacterium reveals its niche adaptation to a dynamic environment.</title>
        <authorList>
            <person name="Araujo A.C."/>
            <person name="Morillo V."/>
            <person name="Cypriano J."/>
            <person name="Teixeira L.C."/>
            <person name="Leao P."/>
            <person name="Lyra S."/>
            <person name="Almeida L.G."/>
            <person name="Bazylinski D.A."/>
            <person name="Vasconcellos A.T."/>
            <person name="Abreu F."/>
            <person name="Lins U."/>
        </authorList>
    </citation>
    <scope>NUCLEOTIDE SEQUENCE [LARGE SCALE GENOMIC DNA]</scope>
    <source>
        <strain evidence="8 9">IT-1</strain>
    </source>
</reference>
<dbReference type="GO" id="GO:0006355">
    <property type="term" value="P:regulation of DNA-templated transcription"/>
    <property type="evidence" value="ECO:0007669"/>
    <property type="project" value="InterPro"/>
</dbReference>